<protein>
    <recommendedName>
        <fullName evidence="7">Ig-like domain-containing protein</fullName>
    </recommendedName>
</protein>
<dbReference type="PANTHER" id="PTHR12080:SF125">
    <property type="entry name" value="CD48 ANTIGEN-LIKE"/>
    <property type="match status" value="1"/>
</dbReference>
<evidence type="ECO:0000256" key="3">
    <source>
        <dbReference type="ARBA" id="ARBA00023136"/>
    </source>
</evidence>
<evidence type="ECO:0000313" key="6">
    <source>
        <dbReference type="Proteomes" id="UP000694383"/>
    </source>
</evidence>
<dbReference type="GeneTree" id="ENSGT00610000086518"/>
<dbReference type="Ensembl" id="ENSOSIT00000002691.1">
    <property type="protein sequence ID" value="ENSOSIP00000002511.1"/>
    <property type="gene ID" value="ENSOSIG00000001472.1"/>
</dbReference>
<dbReference type="PANTHER" id="PTHR12080">
    <property type="entry name" value="SIGNALING LYMPHOCYTIC ACTIVATION MOLECULE"/>
    <property type="match status" value="1"/>
</dbReference>
<reference evidence="5" key="2">
    <citation type="submission" date="2025-09" db="UniProtKB">
        <authorList>
            <consortium name="Ensembl"/>
        </authorList>
    </citation>
    <scope>IDENTIFICATION</scope>
</reference>
<keyword evidence="2" id="KW-0732">Signal</keyword>
<dbReference type="InterPro" id="IPR013783">
    <property type="entry name" value="Ig-like_fold"/>
</dbReference>
<evidence type="ECO:0000256" key="1">
    <source>
        <dbReference type="ARBA" id="ARBA00004370"/>
    </source>
</evidence>
<dbReference type="GO" id="GO:0016020">
    <property type="term" value="C:membrane"/>
    <property type="evidence" value="ECO:0007669"/>
    <property type="project" value="UniProtKB-SubCell"/>
</dbReference>
<dbReference type="SUPFAM" id="SSF48726">
    <property type="entry name" value="Immunoglobulin"/>
    <property type="match status" value="1"/>
</dbReference>
<dbReference type="InterPro" id="IPR015631">
    <property type="entry name" value="CD2/SLAM_rcpt"/>
</dbReference>
<name>A0A8C7WS30_9TELE</name>
<sequence>MFLSLFSLFFIFFCSVCFVFYFALGGNFTLKPAALTSTISSITWKHNDNLLAEQLTSNSKPDYYPQNEVRISLNFKTGELSIIKLTEKDAGKYYVQINTVIQNVGYQVKIIKRVTAPTVVVQPLACSDTSTDCTVDCQGVVTGAGTVRYFWKEDDGDWKESAKRKEIKNDADMQTIKEFFCKVNNSVSDEESLATKNPFYKETRSWCLLLICFQPSPMEWTFGEKS</sequence>
<evidence type="ECO:0000256" key="2">
    <source>
        <dbReference type="ARBA" id="ARBA00022729"/>
    </source>
</evidence>
<evidence type="ECO:0000256" key="4">
    <source>
        <dbReference type="ARBA" id="ARBA00023180"/>
    </source>
</evidence>
<keyword evidence="3" id="KW-0472">Membrane</keyword>
<keyword evidence="6" id="KW-1185">Reference proteome</keyword>
<organism evidence="5 6">
    <name type="scientific">Oryzias sinensis</name>
    <name type="common">Chinese medaka</name>
    <dbReference type="NCBI Taxonomy" id="183150"/>
    <lineage>
        <taxon>Eukaryota</taxon>
        <taxon>Metazoa</taxon>
        <taxon>Chordata</taxon>
        <taxon>Craniata</taxon>
        <taxon>Vertebrata</taxon>
        <taxon>Euteleostomi</taxon>
        <taxon>Actinopterygii</taxon>
        <taxon>Neopterygii</taxon>
        <taxon>Teleostei</taxon>
        <taxon>Neoteleostei</taxon>
        <taxon>Acanthomorphata</taxon>
        <taxon>Ovalentaria</taxon>
        <taxon>Atherinomorphae</taxon>
        <taxon>Beloniformes</taxon>
        <taxon>Adrianichthyidae</taxon>
        <taxon>Oryziinae</taxon>
        <taxon>Oryzias</taxon>
    </lineage>
</organism>
<proteinExistence type="predicted"/>
<keyword evidence="4" id="KW-0325">Glycoprotein</keyword>
<accession>A0A8C7WS30</accession>
<dbReference type="AlphaFoldDB" id="A0A8C7WS30"/>
<dbReference type="Proteomes" id="UP000694383">
    <property type="component" value="Unplaced"/>
</dbReference>
<dbReference type="Gene3D" id="2.60.40.10">
    <property type="entry name" value="Immunoglobulins"/>
    <property type="match status" value="2"/>
</dbReference>
<reference evidence="5" key="1">
    <citation type="submission" date="2025-08" db="UniProtKB">
        <authorList>
            <consortium name="Ensembl"/>
        </authorList>
    </citation>
    <scope>IDENTIFICATION</scope>
</reference>
<comment type="subcellular location">
    <subcellularLocation>
        <location evidence="1">Membrane</location>
    </subcellularLocation>
</comment>
<dbReference type="InterPro" id="IPR036179">
    <property type="entry name" value="Ig-like_dom_sf"/>
</dbReference>
<evidence type="ECO:0008006" key="7">
    <source>
        <dbReference type="Google" id="ProtNLM"/>
    </source>
</evidence>
<evidence type="ECO:0000313" key="5">
    <source>
        <dbReference type="Ensembl" id="ENSOSIP00000002511.1"/>
    </source>
</evidence>